<evidence type="ECO:0000256" key="4">
    <source>
        <dbReference type="ARBA" id="ARBA00023136"/>
    </source>
</evidence>
<keyword evidence="4 5" id="KW-0472">Membrane</keyword>
<keyword evidence="2 5" id="KW-0812">Transmembrane</keyword>
<evidence type="ECO:0000256" key="2">
    <source>
        <dbReference type="ARBA" id="ARBA00022692"/>
    </source>
</evidence>
<accession>A0AA48L0P3</accession>
<dbReference type="GO" id="GO:0016020">
    <property type="term" value="C:membrane"/>
    <property type="evidence" value="ECO:0007669"/>
    <property type="project" value="UniProtKB-SubCell"/>
</dbReference>
<feature type="transmembrane region" description="Helical" evidence="5">
    <location>
        <begin position="76"/>
        <end position="94"/>
    </location>
</feature>
<reference evidence="7" key="1">
    <citation type="journal article" date="2023" name="ISME J.">
        <title>Emergence of putative energy parasites within Clostridia revealed by genome analysis of a novel endosymbiotic clade.</title>
        <authorList>
            <person name="Takahashi K."/>
            <person name="Kuwahara H."/>
            <person name="Horikawa Y."/>
            <person name="Izawa K."/>
            <person name="Kato D."/>
            <person name="Inagaki T."/>
            <person name="Yuki M."/>
            <person name="Ohkuma M."/>
            <person name="Hongoh Y."/>
        </authorList>
    </citation>
    <scope>NUCLEOTIDE SEQUENCE</scope>
    <source>
        <strain evidence="7">CfP3-15</strain>
    </source>
</reference>
<evidence type="ECO:0000256" key="1">
    <source>
        <dbReference type="ARBA" id="ARBA00004141"/>
    </source>
</evidence>
<dbReference type="PANTHER" id="PTHR37422">
    <property type="entry name" value="TEICHURONIC ACID BIOSYNTHESIS PROTEIN TUAE"/>
    <property type="match status" value="1"/>
</dbReference>
<name>A0AA48L0P3_9FIRM</name>
<dbReference type="AlphaFoldDB" id="A0AA48L0P3"/>
<dbReference type="EMBL" id="AP027924">
    <property type="protein sequence ID" value="BED91650.1"/>
    <property type="molecule type" value="Genomic_DNA"/>
</dbReference>
<feature type="transmembrane region" description="Helical" evidence="5">
    <location>
        <begin position="21"/>
        <end position="42"/>
    </location>
</feature>
<protein>
    <submittedName>
        <fullName evidence="7">O-antigen ligase family protein</fullName>
    </submittedName>
</protein>
<comment type="subcellular location">
    <subcellularLocation>
        <location evidence="1">Membrane</location>
        <topology evidence="1">Multi-pass membrane protein</topology>
    </subcellularLocation>
</comment>
<proteinExistence type="predicted"/>
<organism evidence="7">
    <name type="scientific">Candidatus Improbicoccus pseudotrichonymphae</name>
    <dbReference type="NCBI Taxonomy" id="3033792"/>
    <lineage>
        <taxon>Bacteria</taxon>
        <taxon>Bacillati</taxon>
        <taxon>Bacillota</taxon>
        <taxon>Clostridia</taxon>
        <taxon>Candidatus Improbicoccus</taxon>
    </lineage>
</organism>
<feature type="transmembrane region" description="Helical" evidence="5">
    <location>
        <begin position="413"/>
        <end position="445"/>
    </location>
</feature>
<feature type="transmembrane region" description="Helical" evidence="5">
    <location>
        <begin position="233"/>
        <end position="249"/>
    </location>
</feature>
<evidence type="ECO:0000256" key="5">
    <source>
        <dbReference type="SAM" id="Phobius"/>
    </source>
</evidence>
<feature type="transmembrane region" description="Helical" evidence="5">
    <location>
        <begin position="176"/>
        <end position="198"/>
    </location>
</feature>
<evidence type="ECO:0000256" key="3">
    <source>
        <dbReference type="ARBA" id="ARBA00022989"/>
    </source>
</evidence>
<dbReference type="GO" id="GO:0016874">
    <property type="term" value="F:ligase activity"/>
    <property type="evidence" value="ECO:0007669"/>
    <property type="project" value="UniProtKB-KW"/>
</dbReference>
<feature type="transmembrane region" description="Helical" evidence="5">
    <location>
        <begin position="129"/>
        <end position="153"/>
    </location>
</feature>
<dbReference type="PANTHER" id="PTHR37422:SF13">
    <property type="entry name" value="LIPOPOLYSACCHARIDE BIOSYNTHESIS PROTEIN PA4999-RELATED"/>
    <property type="match status" value="1"/>
</dbReference>
<evidence type="ECO:0000259" key="6">
    <source>
        <dbReference type="Pfam" id="PF04932"/>
    </source>
</evidence>
<dbReference type="InterPro" id="IPR007016">
    <property type="entry name" value="O-antigen_ligase-rel_domated"/>
</dbReference>
<sequence length="446" mass="52290">MLFYSKLNKLNFRPIVRNIGAYFCVLFLFFSIVRLMNFYRFLPSSINITVFGLLALCGLCGAAINFVFNFKCQNKFLIFFWLSILVSCVLRMRYGFIENLKELIWYAIDFFLLYQIRDNKHLLDVIKKITTMSFLVITFLSLVTYVIQLNFYVEIEPNDPLLHEDDFRFGFIENRLFGLFSNPNSASTATFISILFLFEELTKSKIFSCKFWQNIIFIFIQFTYIILAGSRTVFLAMILNIFIASWGYIRSLKEISKSKRPLIISMLLSFLCCVFFCFFCTFFKKILSFLPCLFNANIKKINTERIDIKTSGDISNLRFSIWLSAIEIFKKAWLFGTSPKNLIMYANDVIPNTFMVRLKYRMVHNTYIEIFVYTGIIGACCFYPFIIKNGSKLLKILSEFISRIKNVNIQTRTAMFAVFSIAIFGFFEPGIIFSSNILTFFLWLFV</sequence>
<dbReference type="Proteomes" id="UP001337580">
    <property type="component" value="Chromosome"/>
</dbReference>
<feature type="transmembrane region" description="Helical" evidence="5">
    <location>
        <begin position="48"/>
        <end position="69"/>
    </location>
</feature>
<dbReference type="KEGG" id="ips:CfP315_0158"/>
<feature type="transmembrane region" description="Helical" evidence="5">
    <location>
        <begin position="261"/>
        <end position="284"/>
    </location>
</feature>
<dbReference type="InterPro" id="IPR051533">
    <property type="entry name" value="WaaL-like"/>
</dbReference>
<feature type="transmembrane region" description="Helical" evidence="5">
    <location>
        <begin position="367"/>
        <end position="386"/>
    </location>
</feature>
<gene>
    <name evidence="7" type="ORF">CfP315_0158</name>
</gene>
<evidence type="ECO:0000313" key="7">
    <source>
        <dbReference type="EMBL" id="BED91650.1"/>
    </source>
</evidence>
<feature type="transmembrane region" description="Helical" evidence="5">
    <location>
        <begin position="210"/>
        <end position="227"/>
    </location>
</feature>
<keyword evidence="3 5" id="KW-1133">Transmembrane helix</keyword>
<feature type="domain" description="O-antigen ligase-related" evidence="6">
    <location>
        <begin position="217"/>
        <end position="382"/>
    </location>
</feature>
<dbReference type="Pfam" id="PF04932">
    <property type="entry name" value="Wzy_C"/>
    <property type="match status" value="1"/>
</dbReference>
<keyword evidence="7" id="KW-0436">Ligase</keyword>